<proteinExistence type="predicted"/>
<dbReference type="VEuPathDB" id="FungiDB:FPRO_16085"/>
<evidence type="ECO:0000313" key="4">
    <source>
        <dbReference type="EMBL" id="CZR49382.1"/>
    </source>
</evidence>
<gene>
    <name evidence="4" type="ORF">FPRO_08877</name>
    <name evidence="2" type="ORF">FPRO_11289</name>
    <name evidence="3" type="ORF">FPRO_15793</name>
    <name evidence="5" type="ORF">FPRO_16085</name>
</gene>
<sequence>MTILTRTSPPRSITFSPESLDEAQHATIHTGNTSPGADSITVNLLKPGWHIVDRSHALLSQQPQDHAGYRHGDVEKPPEPAYRRVGDSRLPFRVHVEKWAAKAHAVAYHLRGLANTKALPSREVPSWLVSSRYYCMDLKPGTRAPPDRDGVSL</sequence>
<protein>
    <submittedName>
        <fullName evidence="4">Uncharacterized protein</fullName>
    </submittedName>
</protein>
<dbReference type="RefSeq" id="XP_031089884.1">
    <property type="nucleotide sequence ID" value="XM_031224645.1"/>
</dbReference>
<evidence type="ECO:0000313" key="5">
    <source>
        <dbReference type="EMBL" id="CZR49723.1"/>
    </source>
</evidence>
<organism evidence="4 6">
    <name type="scientific">Fusarium proliferatum (strain ET1)</name>
    <name type="common">Orchid endophyte fungus</name>
    <dbReference type="NCBI Taxonomy" id="1227346"/>
    <lineage>
        <taxon>Eukaryota</taxon>
        <taxon>Fungi</taxon>
        <taxon>Dikarya</taxon>
        <taxon>Ascomycota</taxon>
        <taxon>Pezizomycotina</taxon>
        <taxon>Sordariomycetes</taxon>
        <taxon>Hypocreomycetidae</taxon>
        <taxon>Hypocreales</taxon>
        <taxon>Nectriaceae</taxon>
        <taxon>Fusarium</taxon>
        <taxon>Fusarium fujikuroi species complex</taxon>
    </lineage>
</organism>
<dbReference type="VEuPathDB" id="FungiDB:FPRO_08877"/>
<dbReference type="GeneID" id="42053753"/>
<dbReference type="EMBL" id="FJOF01000018">
    <property type="protein sequence ID" value="CZR49723.1"/>
    <property type="molecule type" value="Genomic_DNA"/>
</dbReference>
<dbReference type="AlphaFoldDB" id="A0A1L7WA75"/>
<evidence type="ECO:0000313" key="3">
    <source>
        <dbReference type="EMBL" id="CZR45032.1"/>
    </source>
</evidence>
<accession>A0A1L7WA75</accession>
<keyword evidence="6" id="KW-1185">Reference proteome</keyword>
<dbReference type="Proteomes" id="UP000183971">
    <property type="component" value="Unassembled WGS sequence"/>
</dbReference>
<feature type="compositionally biased region" description="Basic and acidic residues" evidence="1">
    <location>
        <begin position="67"/>
        <end position="82"/>
    </location>
</feature>
<dbReference type="VEuPathDB" id="FungiDB:FPRO_11289"/>
<dbReference type="EMBL" id="FJOF01000005">
    <property type="protein sequence ID" value="CZR41699.1"/>
    <property type="molecule type" value="Genomic_DNA"/>
</dbReference>
<evidence type="ECO:0000313" key="6">
    <source>
        <dbReference type="Proteomes" id="UP000183971"/>
    </source>
</evidence>
<feature type="region of interest" description="Disordered" evidence="1">
    <location>
        <begin position="62"/>
        <end position="82"/>
    </location>
</feature>
<dbReference type="EMBL" id="FJOF01000009">
    <property type="protein sequence ID" value="CZR45032.1"/>
    <property type="molecule type" value="Genomic_DNA"/>
</dbReference>
<name>A0A1L7WA75_FUSPR</name>
<dbReference type="VEuPathDB" id="FungiDB:FPRO_15793"/>
<reference evidence="6" key="1">
    <citation type="journal article" date="2016" name="Genome Biol. Evol.">
        <title>Comparative 'omics' of the Fusarium fujikuroi species complex highlights differences in genetic potential and metabolite synthesis.</title>
        <authorList>
            <person name="Niehaus E.-M."/>
            <person name="Muensterkoetter M."/>
            <person name="Proctor R.H."/>
            <person name="Brown D.W."/>
            <person name="Sharon A."/>
            <person name="Idan Y."/>
            <person name="Oren-Young L."/>
            <person name="Sieber C.M."/>
            <person name="Novak O."/>
            <person name="Pencik A."/>
            <person name="Tarkowska D."/>
            <person name="Hromadova K."/>
            <person name="Freeman S."/>
            <person name="Maymon M."/>
            <person name="Elazar M."/>
            <person name="Youssef S.A."/>
            <person name="El-Shabrawy E.S.M."/>
            <person name="Shalaby A.B.A."/>
            <person name="Houterman P."/>
            <person name="Brock N.L."/>
            <person name="Burkhardt I."/>
            <person name="Tsavkelova E.A."/>
            <person name="Dickschat J.S."/>
            <person name="Galuszka P."/>
            <person name="Gueldener U."/>
            <person name="Tudzynski B."/>
        </authorList>
    </citation>
    <scope>NUCLEOTIDE SEQUENCE [LARGE SCALE GENOMIC DNA]</scope>
    <source>
        <strain evidence="6">ET1</strain>
    </source>
</reference>
<evidence type="ECO:0000256" key="1">
    <source>
        <dbReference type="SAM" id="MobiDB-lite"/>
    </source>
</evidence>
<reference evidence="4" key="2">
    <citation type="submission" date="2016-02" db="EMBL/GenBank/DDBJ databases">
        <authorList>
            <person name="Wen L."/>
            <person name="He K."/>
            <person name="Yang H."/>
        </authorList>
    </citation>
    <scope>NUCLEOTIDE SEQUENCE [LARGE SCALE GENOMIC DNA]</scope>
    <source>
        <strain evidence="4">ET1</strain>
    </source>
</reference>
<evidence type="ECO:0000313" key="2">
    <source>
        <dbReference type="EMBL" id="CZR41699.1"/>
    </source>
</evidence>
<dbReference type="EMBL" id="FJOF01000016">
    <property type="protein sequence ID" value="CZR49382.1"/>
    <property type="molecule type" value="Genomic_DNA"/>
</dbReference>